<dbReference type="AlphaFoldDB" id="A0A101XSS8"/>
<protein>
    <recommendedName>
        <fullName evidence="3">DUF2797 domain-containing protein</fullName>
    </recommendedName>
</protein>
<dbReference type="InterPro" id="IPR021246">
    <property type="entry name" value="DUF2797"/>
</dbReference>
<keyword evidence="2" id="KW-1185">Reference proteome</keyword>
<proteinExistence type="predicted"/>
<dbReference type="Pfam" id="PF10977">
    <property type="entry name" value="DUF2797"/>
    <property type="match status" value="1"/>
</dbReference>
<sequence>MKGYITQLNHQVHDEEVQYALQLGDECASVNAWIGRRIQIRFLGERRCIACGRAVKKLFQNGYCFPCVTTLAETDLCIVKPHQCHFDQGTCRDESFAKTHCMIPHTVYLSLSSQAKVGITRMGREQTRWVDQGAVQAVAIARTPTRMRSGEMEVEIAQSMPDKTDWRKMVKGIHEEVDLLQLAEKVANRVSETFQPYLLEHFVLTQFRYPVLPGEAIKAVSKNIEKEEVSSDLVGVRGQYLLFRDGVLNVKKFAGYHVALEVS</sequence>
<dbReference type="OrthoDB" id="9775734at2"/>
<organism evidence="1 2">
    <name type="scientific">Ferroacidibacillus organovorans</name>
    <dbReference type="NCBI Taxonomy" id="1765683"/>
    <lineage>
        <taxon>Bacteria</taxon>
        <taxon>Bacillati</taxon>
        <taxon>Bacillota</taxon>
        <taxon>Bacilli</taxon>
        <taxon>Bacillales</taxon>
        <taxon>Alicyclobacillaceae</taxon>
        <taxon>Ferroacidibacillus</taxon>
    </lineage>
</organism>
<dbReference type="Proteomes" id="UP000053557">
    <property type="component" value="Unassembled WGS sequence"/>
</dbReference>
<name>A0A101XSS8_9BACL</name>
<evidence type="ECO:0000313" key="2">
    <source>
        <dbReference type="Proteomes" id="UP000053557"/>
    </source>
</evidence>
<evidence type="ECO:0000313" key="1">
    <source>
        <dbReference type="EMBL" id="KUO96909.1"/>
    </source>
</evidence>
<reference evidence="1 2" key="1">
    <citation type="submission" date="2015-12" db="EMBL/GenBank/DDBJ databases">
        <title>Draft genome sequence of Acidibacillus ferrooxidans ITV001, isolated from a chalcopyrite acid mine drainage site in Brazil.</title>
        <authorList>
            <person name="Dall'Agnol H."/>
            <person name="Nancucheo I."/>
            <person name="Johnson B."/>
            <person name="Oliveira R."/>
            <person name="Leite L."/>
            <person name="Pylro V."/>
            <person name="Nunes G.L."/>
            <person name="Tzotzos G."/>
            <person name="Fernandes G.R."/>
            <person name="Dutra J."/>
            <person name="Orellana S.C."/>
            <person name="Oliveira G."/>
        </authorList>
    </citation>
    <scope>NUCLEOTIDE SEQUENCE [LARGE SCALE GENOMIC DNA]</scope>
    <source>
        <strain evidence="2">ITV01</strain>
    </source>
</reference>
<accession>A0A101XSS8</accession>
<dbReference type="EMBL" id="LPVJ01000009">
    <property type="protein sequence ID" value="KUO96909.1"/>
    <property type="molecule type" value="Genomic_DNA"/>
</dbReference>
<dbReference type="RefSeq" id="WP_067713033.1">
    <property type="nucleotide sequence ID" value="NZ_LPVJ01000009.1"/>
</dbReference>
<gene>
    <name evidence="1" type="ORF">ATW55_08935</name>
</gene>
<evidence type="ECO:0008006" key="3">
    <source>
        <dbReference type="Google" id="ProtNLM"/>
    </source>
</evidence>
<comment type="caution">
    <text evidence="1">The sequence shown here is derived from an EMBL/GenBank/DDBJ whole genome shotgun (WGS) entry which is preliminary data.</text>
</comment>